<feature type="transmembrane region" description="Helical" evidence="1">
    <location>
        <begin position="12"/>
        <end position="35"/>
    </location>
</feature>
<dbReference type="AlphaFoldDB" id="A0A9D2WPN3"/>
<keyword evidence="3" id="KW-1185">Reference proteome</keyword>
<reference evidence="2" key="1">
    <citation type="submission" date="2016-02" db="EMBL/GenBank/DDBJ databases">
        <title>Draft Genome Sequence of Sporotomaculum syntrophicum Strain FB, a Syntrophic Benzoate Degrader.</title>
        <authorList>
            <person name="Nobu M.K."/>
            <person name="Narihiro T."/>
            <person name="Qiu Y.-L."/>
            <person name="Ohashi A."/>
            <person name="Liu W.-T."/>
            <person name="Yuji S."/>
        </authorList>
    </citation>
    <scope>NUCLEOTIDE SEQUENCE</scope>
    <source>
        <strain evidence="2">FB</strain>
    </source>
</reference>
<keyword evidence="1" id="KW-0472">Membrane</keyword>
<dbReference type="Proteomes" id="UP000798488">
    <property type="component" value="Unassembled WGS sequence"/>
</dbReference>
<dbReference type="InterPro" id="IPR053166">
    <property type="entry name" value="UPF0718_permease"/>
</dbReference>
<protein>
    <submittedName>
        <fullName evidence="2">Permease</fullName>
    </submittedName>
</protein>
<keyword evidence="1" id="KW-0812">Transmembrane</keyword>
<dbReference type="EMBL" id="LSRS01000003">
    <property type="protein sequence ID" value="KAF1085054.1"/>
    <property type="molecule type" value="Genomic_DNA"/>
</dbReference>
<keyword evidence="1" id="KW-1133">Transmembrane helix</keyword>
<dbReference type="RefSeq" id="WP_202623744.1">
    <property type="nucleotide sequence ID" value="NZ_LSRS01000003.1"/>
</dbReference>
<dbReference type="PANTHER" id="PTHR42775:SF2">
    <property type="entry name" value="PERMEASE"/>
    <property type="match status" value="1"/>
</dbReference>
<evidence type="ECO:0000313" key="3">
    <source>
        <dbReference type="Proteomes" id="UP000798488"/>
    </source>
</evidence>
<sequence length="69" mass="7581">MFELNNLAEAGRFFLVIAGELILLFIGVSFLVGLLQEFIPPETIQKVMTRQKKFIGNIIGAALGALTPF</sequence>
<gene>
    <name evidence="2" type="ORF">SPSYN_01190</name>
</gene>
<evidence type="ECO:0000313" key="2">
    <source>
        <dbReference type="EMBL" id="KAF1085054.1"/>
    </source>
</evidence>
<organism evidence="2 3">
    <name type="scientific">Sporotomaculum syntrophicum</name>
    <dbReference type="NCBI Taxonomy" id="182264"/>
    <lineage>
        <taxon>Bacteria</taxon>
        <taxon>Bacillati</taxon>
        <taxon>Bacillota</taxon>
        <taxon>Clostridia</taxon>
        <taxon>Eubacteriales</taxon>
        <taxon>Desulfallaceae</taxon>
        <taxon>Sporotomaculum</taxon>
    </lineage>
</organism>
<proteinExistence type="predicted"/>
<name>A0A9D2WPN3_9FIRM</name>
<dbReference type="PANTHER" id="PTHR42775">
    <property type="entry name" value="PERMEASE RV2963-RELATED"/>
    <property type="match status" value="1"/>
</dbReference>
<accession>A0A9D2WPN3</accession>
<evidence type="ECO:0000256" key="1">
    <source>
        <dbReference type="SAM" id="Phobius"/>
    </source>
</evidence>
<comment type="caution">
    <text evidence="2">The sequence shown here is derived from an EMBL/GenBank/DDBJ whole genome shotgun (WGS) entry which is preliminary data.</text>
</comment>